<dbReference type="EC" id="5.3.1.24" evidence="4 10"/>
<evidence type="ECO:0000256" key="10">
    <source>
        <dbReference type="HAMAP-Rule" id="MF_00135"/>
    </source>
</evidence>
<dbReference type="CDD" id="cd00405">
    <property type="entry name" value="PRAI"/>
    <property type="match status" value="1"/>
</dbReference>
<dbReference type="InterPro" id="IPR044643">
    <property type="entry name" value="TrpF_fam"/>
</dbReference>
<evidence type="ECO:0000256" key="4">
    <source>
        <dbReference type="ARBA" id="ARBA00012572"/>
    </source>
</evidence>
<evidence type="ECO:0000256" key="9">
    <source>
        <dbReference type="ARBA" id="ARBA00023235"/>
    </source>
</evidence>
<evidence type="ECO:0000256" key="3">
    <source>
        <dbReference type="ARBA" id="ARBA00007571"/>
    </source>
</evidence>
<dbReference type="FunFam" id="3.20.20.70:FF:000075">
    <property type="entry name" value="Tryptophan biosynthesis protein TRP1"/>
    <property type="match status" value="1"/>
</dbReference>
<evidence type="ECO:0000256" key="1">
    <source>
        <dbReference type="ARBA" id="ARBA00001164"/>
    </source>
</evidence>
<dbReference type="PANTHER" id="PTHR42894">
    <property type="entry name" value="N-(5'-PHOSPHORIBOSYL)ANTHRANILATE ISOMERASE"/>
    <property type="match status" value="1"/>
</dbReference>
<sequence length="206" mass="23083">MTKIKICGITNLADAKLAVEYGADYLGFIFAKSPRQVSPDEVKEIIEQLPEKIKKVGVFANQSLEEVQGIISRCSLDYLQLHGDESPEYCQEFHLPVIKAFRVKDESYLERLKEYQVDKYLLDAYHPNKLGGVGKIFNWELAKLAKEYGDIIIAGGLNPANVNQAIDSVTPYGVDVSSGVEAQAGVKDKKRLEEFIRRVKKQECGV</sequence>
<evidence type="ECO:0000256" key="2">
    <source>
        <dbReference type="ARBA" id="ARBA00004664"/>
    </source>
</evidence>
<comment type="similarity">
    <text evidence="3 10">Belongs to the TrpF family.</text>
</comment>
<evidence type="ECO:0000313" key="12">
    <source>
        <dbReference type="EMBL" id="OCL25330.1"/>
    </source>
</evidence>
<keyword evidence="8 10" id="KW-0057">Aromatic amino acid biosynthesis</keyword>
<proteinExistence type="inferred from homology"/>
<name>A0A1C0A5B3_9FIRM</name>
<dbReference type="SUPFAM" id="SSF51366">
    <property type="entry name" value="Ribulose-phoshate binding barrel"/>
    <property type="match status" value="1"/>
</dbReference>
<dbReference type="InterPro" id="IPR011060">
    <property type="entry name" value="RibuloseP-bd_barrel"/>
</dbReference>
<reference evidence="13" key="1">
    <citation type="submission" date="2016-07" db="EMBL/GenBank/DDBJ databases">
        <authorList>
            <person name="Florea S."/>
            <person name="Webb J.S."/>
            <person name="Jaromczyk J."/>
            <person name="Schardl C.L."/>
        </authorList>
    </citation>
    <scope>NUCLEOTIDE SEQUENCE [LARGE SCALE GENOMIC DNA]</scope>
    <source>
        <strain evidence="13">Z6</strain>
    </source>
</reference>
<dbReference type="Pfam" id="PF00697">
    <property type="entry name" value="PRAI"/>
    <property type="match status" value="1"/>
</dbReference>
<dbReference type="Gene3D" id="3.20.20.70">
    <property type="entry name" value="Aldolase class I"/>
    <property type="match status" value="1"/>
</dbReference>
<feature type="domain" description="N-(5'phosphoribosyl) anthranilate isomerase (PRAI)" evidence="11">
    <location>
        <begin position="4"/>
        <end position="197"/>
    </location>
</feature>
<keyword evidence="13" id="KW-1185">Reference proteome</keyword>
<evidence type="ECO:0000259" key="11">
    <source>
        <dbReference type="Pfam" id="PF00697"/>
    </source>
</evidence>
<comment type="caution">
    <text evidence="12">The sequence shown here is derived from an EMBL/GenBank/DDBJ whole genome shotgun (WGS) entry which is preliminary data.</text>
</comment>
<evidence type="ECO:0000256" key="5">
    <source>
        <dbReference type="ARBA" id="ARBA00022272"/>
    </source>
</evidence>
<dbReference type="InterPro" id="IPR013785">
    <property type="entry name" value="Aldolase_TIM"/>
</dbReference>
<gene>
    <name evidence="10" type="primary">trpF</name>
    <name evidence="12" type="ORF">U472_13315</name>
</gene>
<dbReference type="EMBL" id="LWDV01000010">
    <property type="protein sequence ID" value="OCL25330.1"/>
    <property type="molecule type" value="Genomic_DNA"/>
</dbReference>
<dbReference type="PANTHER" id="PTHR42894:SF1">
    <property type="entry name" value="N-(5'-PHOSPHORIBOSYL)ANTHRANILATE ISOMERASE"/>
    <property type="match status" value="1"/>
</dbReference>
<evidence type="ECO:0000313" key="13">
    <source>
        <dbReference type="Proteomes" id="UP000093514"/>
    </source>
</evidence>
<protein>
    <recommendedName>
        <fullName evidence="5 10">N-(5'-phosphoribosyl)anthranilate isomerase</fullName>
        <shortName evidence="10">PRAI</shortName>
        <ecNumber evidence="4 10">5.3.1.24</ecNumber>
    </recommendedName>
</protein>
<keyword evidence="6 10" id="KW-0028">Amino-acid biosynthesis</keyword>
<dbReference type="GO" id="GO:0000162">
    <property type="term" value="P:L-tryptophan biosynthetic process"/>
    <property type="evidence" value="ECO:0007669"/>
    <property type="project" value="UniProtKB-UniRule"/>
</dbReference>
<accession>A0A1C0A5B3</accession>
<reference evidence="12 13" key="2">
    <citation type="submission" date="2016-08" db="EMBL/GenBank/DDBJ databases">
        <title>Orenia metallireducens sp. nov. strain Z6, a Novel Metal-reducing Firmicute from the Deep Subsurface.</title>
        <authorList>
            <person name="Maxim B.I."/>
            <person name="Kenneth K."/>
            <person name="Flynn T.M."/>
            <person name="Oloughlin E.J."/>
            <person name="Locke R.A."/>
            <person name="Weber J.R."/>
            <person name="Egan S.M."/>
            <person name="Mackie R.I."/>
            <person name="Cann I.K."/>
        </authorList>
    </citation>
    <scope>NUCLEOTIDE SEQUENCE [LARGE SCALE GENOMIC DNA]</scope>
    <source>
        <strain evidence="12 13">Z6</strain>
    </source>
</reference>
<dbReference type="InterPro" id="IPR001240">
    <property type="entry name" value="PRAI_dom"/>
</dbReference>
<dbReference type="NCBIfam" id="NF002298">
    <property type="entry name" value="PRK01222.1-4"/>
    <property type="match status" value="1"/>
</dbReference>
<comment type="catalytic activity">
    <reaction evidence="1 10">
        <text>N-(5-phospho-beta-D-ribosyl)anthranilate = 1-(2-carboxyphenylamino)-1-deoxy-D-ribulose 5-phosphate</text>
        <dbReference type="Rhea" id="RHEA:21540"/>
        <dbReference type="ChEBI" id="CHEBI:18277"/>
        <dbReference type="ChEBI" id="CHEBI:58613"/>
        <dbReference type="EC" id="5.3.1.24"/>
    </reaction>
</comment>
<keyword evidence="7 10" id="KW-0822">Tryptophan biosynthesis</keyword>
<evidence type="ECO:0000256" key="7">
    <source>
        <dbReference type="ARBA" id="ARBA00022822"/>
    </source>
</evidence>
<dbReference type="Proteomes" id="UP000093514">
    <property type="component" value="Unassembled WGS sequence"/>
</dbReference>
<organism evidence="12 13">
    <name type="scientific">Orenia metallireducens</name>
    <dbReference type="NCBI Taxonomy" id="1413210"/>
    <lineage>
        <taxon>Bacteria</taxon>
        <taxon>Bacillati</taxon>
        <taxon>Bacillota</taxon>
        <taxon>Clostridia</taxon>
        <taxon>Halanaerobiales</taxon>
        <taxon>Halobacteroidaceae</taxon>
        <taxon>Orenia</taxon>
    </lineage>
</organism>
<evidence type="ECO:0000256" key="8">
    <source>
        <dbReference type="ARBA" id="ARBA00023141"/>
    </source>
</evidence>
<comment type="pathway">
    <text evidence="2 10">Amino-acid biosynthesis; L-tryptophan biosynthesis; L-tryptophan from chorismate: step 3/5.</text>
</comment>
<dbReference type="GO" id="GO:0004640">
    <property type="term" value="F:phosphoribosylanthranilate isomerase activity"/>
    <property type="evidence" value="ECO:0007669"/>
    <property type="project" value="UniProtKB-UniRule"/>
</dbReference>
<dbReference type="UniPathway" id="UPA00035">
    <property type="reaction ID" value="UER00042"/>
</dbReference>
<keyword evidence="9 10" id="KW-0413">Isomerase</keyword>
<dbReference type="HAMAP" id="MF_00135">
    <property type="entry name" value="PRAI"/>
    <property type="match status" value="1"/>
</dbReference>
<evidence type="ECO:0000256" key="6">
    <source>
        <dbReference type="ARBA" id="ARBA00022605"/>
    </source>
</evidence>
<dbReference type="AlphaFoldDB" id="A0A1C0A5B3"/>
<dbReference type="OrthoDB" id="9786954at2"/>
<dbReference type="RefSeq" id="WP_068719242.1">
    <property type="nucleotide sequence ID" value="NZ_LWDV01000010.1"/>
</dbReference>